<proteinExistence type="predicted"/>
<name>A0ABW5BPW7_9BACI</name>
<evidence type="ECO:0008006" key="3">
    <source>
        <dbReference type="Google" id="ProtNLM"/>
    </source>
</evidence>
<reference evidence="2" key="1">
    <citation type="journal article" date="2019" name="Int. J. Syst. Evol. Microbiol.">
        <title>The Global Catalogue of Microorganisms (GCM) 10K type strain sequencing project: providing services to taxonomists for standard genome sequencing and annotation.</title>
        <authorList>
            <consortium name="The Broad Institute Genomics Platform"/>
            <consortium name="The Broad Institute Genome Sequencing Center for Infectious Disease"/>
            <person name="Wu L."/>
            <person name="Ma J."/>
        </authorList>
    </citation>
    <scope>NUCLEOTIDE SEQUENCE [LARGE SCALE GENOMIC DNA]</scope>
    <source>
        <strain evidence="2">CGMCC 1.15474</strain>
    </source>
</reference>
<dbReference type="EMBL" id="JBHUIK010000001">
    <property type="protein sequence ID" value="MFD2212193.1"/>
    <property type="molecule type" value="Genomic_DNA"/>
</dbReference>
<comment type="caution">
    <text evidence="1">The sequence shown here is derived from an EMBL/GenBank/DDBJ whole genome shotgun (WGS) entry which is preliminary data.</text>
</comment>
<dbReference type="PROSITE" id="PS51257">
    <property type="entry name" value="PROKAR_LIPOPROTEIN"/>
    <property type="match status" value="1"/>
</dbReference>
<sequence>MMIRRLLYVLFIFILGACSQQEVEEKLSKTNYITLEDVETVITEQGFELENTELSSEDFFMQELNEMTPEVYILEGHTLSVYVFPSEGEREKGVQRFEEITAAAELVEHKVYEIRNIVVFYVSNDEKVQNGLLEALRNLGVST</sequence>
<accession>A0ABW5BPW7</accession>
<organism evidence="1 2">
    <name type="scientific">Metabacillus endolithicus</name>
    <dbReference type="NCBI Taxonomy" id="1535204"/>
    <lineage>
        <taxon>Bacteria</taxon>
        <taxon>Bacillati</taxon>
        <taxon>Bacillota</taxon>
        <taxon>Bacilli</taxon>
        <taxon>Bacillales</taxon>
        <taxon>Bacillaceae</taxon>
        <taxon>Metabacillus</taxon>
    </lineage>
</organism>
<protein>
    <recommendedName>
        <fullName evidence="3">Lipoprotein</fullName>
    </recommendedName>
</protein>
<evidence type="ECO:0000313" key="1">
    <source>
        <dbReference type="EMBL" id="MFD2212193.1"/>
    </source>
</evidence>
<evidence type="ECO:0000313" key="2">
    <source>
        <dbReference type="Proteomes" id="UP001597318"/>
    </source>
</evidence>
<keyword evidence="2" id="KW-1185">Reference proteome</keyword>
<gene>
    <name evidence="1" type="ORF">ACFSKK_00545</name>
</gene>
<dbReference type="Proteomes" id="UP001597318">
    <property type="component" value="Unassembled WGS sequence"/>
</dbReference>
<dbReference type="RefSeq" id="WP_247342878.1">
    <property type="nucleotide sequence ID" value="NZ_CP095550.1"/>
</dbReference>